<sequence>MRTILVSKDIVPVGKFKSNLAKYLKEIQDKNNPLVITQNGKPAGVLISPREFDELRQTKSFIDSISRGLSDLEIGSILSTAQLRREIQKARSEKAK</sequence>
<dbReference type="PANTHER" id="PTHR33713:SF6">
    <property type="entry name" value="ANTITOXIN YEFM"/>
    <property type="match status" value="1"/>
</dbReference>
<dbReference type="EMBL" id="DSVI01000026">
    <property type="protein sequence ID" value="HGT49122.1"/>
    <property type="molecule type" value="Genomic_DNA"/>
</dbReference>
<dbReference type="SUPFAM" id="SSF143120">
    <property type="entry name" value="YefM-like"/>
    <property type="match status" value="1"/>
</dbReference>
<evidence type="ECO:0000256" key="1">
    <source>
        <dbReference type="ARBA" id="ARBA00009981"/>
    </source>
</evidence>
<comment type="caution">
    <text evidence="3">The sequence shown here is derived from an EMBL/GenBank/DDBJ whole genome shotgun (WGS) entry which is preliminary data.</text>
</comment>
<accession>A0A7V2ZHW6</accession>
<organism evidence="3">
    <name type="scientific">Ignavibacterium album</name>
    <dbReference type="NCBI Taxonomy" id="591197"/>
    <lineage>
        <taxon>Bacteria</taxon>
        <taxon>Pseudomonadati</taxon>
        <taxon>Ignavibacteriota</taxon>
        <taxon>Ignavibacteria</taxon>
        <taxon>Ignavibacteriales</taxon>
        <taxon>Ignavibacteriaceae</taxon>
        <taxon>Ignavibacterium</taxon>
    </lineage>
</organism>
<dbReference type="InterPro" id="IPR051405">
    <property type="entry name" value="phD/YefM_antitoxin"/>
</dbReference>
<dbReference type="EMBL" id="DSUJ01000003">
    <property type="protein sequence ID" value="HFI90195.1"/>
    <property type="molecule type" value="Genomic_DNA"/>
</dbReference>
<evidence type="ECO:0000313" key="3">
    <source>
        <dbReference type="EMBL" id="HFI90195.1"/>
    </source>
</evidence>
<evidence type="ECO:0000256" key="2">
    <source>
        <dbReference type="RuleBase" id="RU362080"/>
    </source>
</evidence>
<gene>
    <name evidence="3" type="ORF">ENS31_01545</name>
    <name evidence="4" type="ORF">ENS56_13880</name>
</gene>
<dbReference type="PANTHER" id="PTHR33713">
    <property type="entry name" value="ANTITOXIN YAFN-RELATED"/>
    <property type="match status" value="1"/>
</dbReference>
<comment type="similarity">
    <text evidence="1 2">Belongs to the phD/YefM antitoxin family.</text>
</comment>
<dbReference type="InterPro" id="IPR036165">
    <property type="entry name" value="YefM-like_sf"/>
</dbReference>
<name>A0A7V2ZHW6_9BACT</name>
<proteinExistence type="inferred from homology"/>
<dbReference type="NCBIfam" id="TIGR01552">
    <property type="entry name" value="phd_fam"/>
    <property type="match status" value="1"/>
</dbReference>
<dbReference type="InterPro" id="IPR006442">
    <property type="entry name" value="Antitoxin_Phd/YefM"/>
</dbReference>
<dbReference type="Gene3D" id="3.40.1620.10">
    <property type="entry name" value="YefM-like domain"/>
    <property type="match status" value="1"/>
</dbReference>
<evidence type="ECO:0000313" key="4">
    <source>
        <dbReference type="EMBL" id="HGT49122.1"/>
    </source>
</evidence>
<protein>
    <recommendedName>
        <fullName evidence="2">Antitoxin</fullName>
    </recommendedName>
</protein>
<comment type="function">
    <text evidence="2">Antitoxin component of a type II toxin-antitoxin (TA) system.</text>
</comment>
<dbReference type="Pfam" id="PF02604">
    <property type="entry name" value="PhdYeFM_antitox"/>
    <property type="match status" value="1"/>
</dbReference>
<reference evidence="3" key="1">
    <citation type="journal article" date="2020" name="mSystems">
        <title>Genome- and Community-Level Interaction Insights into Carbon Utilization and Element Cycling Functions of Hydrothermarchaeota in Hydrothermal Sediment.</title>
        <authorList>
            <person name="Zhou Z."/>
            <person name="Liu Y."/>
            <person name="Xu W."/>
            <person name="Pan J."/>
            <person name="Luo Z.H."/>
            <person name="Li M."/>
        </authorList>
    </citation>
    <scope>NUCLEOTIDE SEQUENCE [LARGE SCALE GENOMIC DNA]</scope>
    <source>
        <strain evidence="3">SpSt-479</strain>
        <strain evidence="4">SpSt-500</strain>
    </source>
</reference>
<dbReference type="AlphaFoldDB" id="A0A7V2ZHW6"/>